<comment type="similarity">
    <text evidence="2">Belongs to the MscS (TC 1.A.23) family.</text>
</comment>
<evidence type="ECO:0000259" key="10">
    <source>
        <dbReference type="Pfam" id="PF21082"/>
    </source>
</evidence>
<feature type="transmembrane region" description="Helical" evidence="8">
    <location>
        <begin position="160"/>
        <end position="179"/>
    </location>
</feature>
<feature type="domain" description="Mechanosensitive ion channel MscS" evidence="9">
    <location>
        <begin position="207"/>
        <end position="272"/>
    </location>
</feature>
<feature type="compositionally biased region" description="Basic and acidic residues" evidence="7">
    <location>
        <begin position="390"/>
        <end position="402"/>
    </location>
</feature>
<dbReference type="InterPro" id="IPR011014">
    <property type="entry name" value="MscS_channel_TM-2"/>
</dbReference>
<keyword evidence="5 8" id="KW-1133">Transmembrane helix</keyword>
<dbReference type="RefSeq" id="WP_011322319.1">
    <property type="nucleotide sequence ID" value="NC_007426.1"/>
</dbReference>
<reference evidence="11 12" key="1">
    <citation type="journal article" date="2005" name="Genome Res.">
        <title>Living with two extremes: conclusions from the genome sequence of Natronomonas pharaonis.</title>
        <authorList>
            <person name="Falb M."/>
            <person name="Pfeiffer F."/>
            <person name="Palm P."/>
            <person name="Rodewald K."/>
            <person name="Hickmann V."/>
            <person name="Tittor J."/>
            <person name="Oesterhelt D."/>
        </authorList>
    </citation>
    <scope>NUCLEOTIDE SEQUENCE [LARGE SCALE GENOMIC DNA]</scope>
    <source>
        <strain evidence="12">ATCC 35678 / DSM 2160 / CIP 103997 / JCM 8858 / NBRC 14720 / NCIMB 2260 / Gabara</strain>
    </source>
</reference>
<dbReference type="PANTHER" id="PTHR30221:SF20">
    <property type="entry name" value="SMALL-CONDUCTANCE MECHANOSENSITIVE CHANNEL"/>
    <property type="match status" value="1"/>
</dbReference>
<dbReference type="EMBL" id="CR936257">
    <property type="protein sequence ID" value="CAI48683.1"/>
    <property type="molecule type" value="Genomic_DNA"/>
</dbReference>
<evidence type="ECO:0000256" key="1">
    <source>
        <dbReference type="ARBA" id="ARBA00004651"/>
    </source>
</evidence>
<dbReference type="InterPro" id="IPR045275">
    <property type="entry name" value="MscS_archaea/bacteria_type"/>
</dbReference>
<keyword evidence="12" id="KW-1185">Reference proteome</keyword>
<evidence type="ECO:0000256" key="4">
    <source>
        <dbReference type="ARBA" id="ARBA00022692"/>
    </source>
</evidence>
<keyword evidence="3" id="KW-1003">Cell membrane</keyword>
<feature type="region of interest" description="Disordered" evidence="7">
    <location>
        <begin position="365"/>
        <end position="402"/>
    </location>
</feature>
<evidence type="ECO:0000256" key="3">
    <source>
        <dbReference type="ARBA" id="ARBA00022475"/>
    </source>
</evidence>
<dbReference type="InterPro" id="IPR006685">
    <property type="entry name" value="MscS_channel_2nd"/>
</dbReference>
<proteinExistence type="inferred from homology"/>
<evidence type="ECO:0000313" key="11">
    <source>
        <dbReference type="EMBL" id="CAI48683.1"/>
    </source>
</evidence>
<dbReference type="PANTHER" id="PTHR30221">
    <property type="entry name" value="SMALL-CONDUCTANCE MECHANOSENSITIVE CHANNEL"/>
    <property type="match status" value="1"/>
</dbReference>
<accession>A0A1U7EUN6</accession>
<evidence type="ECO:0000256" key="6">
    <source>
        <dbReference type="ARBA" id="ARBA00023136"/>
    </source>
</evidence>
<evidence type="ECO:0000259" key="9">
    <source>
        <dbReference type="Pfam" id="PF00924"/>
    </source>
</evidence>
<evidence type="ECO:0000313" key="12">
    <source>
        <dbReference type="Proteomes" id="UP000002698"/>
    </source>
</evidence>
<dbReference type="OrthoDB" id="31543at2157"/>
<dbReference type="GeneID" id="3702938"/>
<dbReference type="SUPFAM" id="SSF82861">
    <property type="entry name" value="Mechanosensitive channel protein MscS (YggB), transmembrane region"/>
    <property type="match status" value="1"/>
</dbReference>
<feature type="transmembrane region" description="Helical" evidence="8">
    <location>
        <begin position="20"/>
        <end position="39"/>
    </location>
</feature>
<dbReference type="STRING" id="348780.NP_1184A"/>
<gene>
    <name evidence="11" type="primary">mscS1</name>
    <name evidence="11" type="ordered locus">NP_1184A</name>
</gene>
<dbReference type="Gene3D" id="2.30.30.60">
    <property type="match status" value="1"/>
</dbReference>
<dbReference type="Pfam" id="PF21082">
    <property type="entry name" value="MS_channel_3rd"/>
    <property type="match status" value="1"/>
</dbReference>
<feature type="domain" description="Mechanosensitive ion channel MscS C-terminal" evidence="10">
    <location>
        <begin position="279"/>
        <end position="363"/>
    </location>
</feature>
<dbReference type="InterPro" id="IPR049278">
    <property type="entry name" value="MS_channel_C"/>
</dbReference>
<evidence type="ECO:0000256" key="5">
    <source>
        <dbReference type="ARBA" id="ARBA00022989"/>
    </source>
</evidence>
<dbReference type="SUPFAM" id="SSF50182">
    <property type="entry name" value="Sm-like ribonucleoproteins"/>
    <property type="match status" value="1"/>
</dbReference>
<dbReference type="Gene3D" id="1.10.287.1260">
    <property type="match status" value="1"/>
</dbReference>
<feature type="transmembrane region" description="Helical" evidence="8">
    <location>
        <begin position="83"/>
        <end position="102"/>
    </location>
</feature>
<evidence type="ECO:0000256" key="8">
    <source>
        <dbReference type="SAM" id="Phobius"/>
    </source>
</evidence>
<protein>
    <submittedName>
        <fullName evidence="11">Mechanosensitive channel protein MscS</fullName>
    </submittedName>
</protein>
<keyword evidence="6 8" id="KW-0472">Membrane</keyword>
<keyword evidence="4 8" id="KW-0812">Transmembrane</keyword>
<dbReference type="InterPro" id="IPR023408">
    <property type="entry name" value="MscS_beta-dom_sf"/>
</dbReference>
<dbReference type="Gene3D" id="3.30.70.100">
    <property type="match status" value="1"/>
</dbReference>
<dbReference type="Pfam" id="PF00924">
    <property type="entry name" value="MS_channel_2nd"/>
    <property type="match status" value="1"/>
</dbReference>
<dbReference type="EnsemblBacteria" id="CAI48683">
    <property type="protein sequence ID" value="CAI48683"/>
    <property type="gene ID" value="NP_1184A"/>
</dbReference>
<organism evidence="11 12">
    <name type="scientific">Natronomonas pharaonis (strain ATCC 35678 / DSM 2160 / CIP 103997 / JCM 8858 / NBRC 14720 / NCIMB 2260 / Gabara)</name>
    <name type="common">Halobacterium pharaonis</name>
    <dbReference type="NCBI Taxonomy" id="348780"/>
    <lineage>
        <taxon>Archaea</taxon>
        <taxon>Methanobacteriati</taxon>
        <taxon>Methanobacteriota</taxon>
        <taxon>Stenosarchaea group</taxon>
        <taxon>Halobacteria</taxon>
        <taxon>Halobacteriales</taxon>
        <taxon>Natronomonadaceae</taxon>
        <taxon>Natronomonas</taxon>
    </lineage>
</organism>
<evidence type="ECO:0000256" key="7">
    <source>
        <dbReference type="SAM" id="MobiDB-lite"/>
    </source>
</evidence>
<feature type="transmembrane region" description="Helical" evidence="8">
    <location>
        <begin position="185"/>
        <end position="203"/>
    </location>
</feature>
<sequence>MQLFEDARLALEGLATTEARLAVSAIIAIVAIIVATAVLPRIIRRIVDAVDHQLETADEESFATAVDEAVQLPFPTRLVVRTLQTGITVVVALVLLIVWGYLDIARLVAAVLADALPILGRLLLSIGLLAAGIVGTRVLETELESMTADSEFVNQHQQGVLYRVLQITVFTAVGLAALSLWDFNLGGLLVGAGFLGIVVGMAARQTLGSMIAGFVLMFSRPFEIGDWVVIGDEEGIVTDITIINTRLRSFDGEEIVMPNDAVSDGTVINRTRRGRLRLRTEVGIDYEADIERAEQLAAEAMASVDEVAPGPKPQVVPTAFGDSAVVLELRYWIRDPSARKKWQTKQAVVRTVKQRFDDAGVDIPYPHRTLDSRPGFAVSGATNASAPSPEARDSDGTPSREE</sequence>
<dbReference type="InterPro" id="IPR011066">
    <property type="entry name" value="MscS_channel_C_sf"/>
</dbReference>
<dbReference type="GO" id="GO:0008381">
    <property type="term" value="F:mechanosensitive monoatomic ion channel activity"/>
    <property type="evidence" value="ECO:0007669"/>
    <property type="project" value="InterPro"/>
</dbReference>
<dbReference type="AlphaFoldDB" id="A0A1U7EUN6"/>
<dbReference type="HOGENOM" id="CLU_037945_0_3_2"/>
<name>A0A1U7EUN6_NATPD</name>
<dbReference type="KEGG" id="nph:NP_1184A"/>
<comment type="subcellular location">
    <subcellularLocation>
        <location evidence="1">Cell membrane</location>
        <topology evidence="1">Multi-pass membrane protein</topology>
    </subcellularLocation>
</comment>
<dbReference type="InterPro" id="IPR010920">
    <property type="entry name" value="LSM_dom_sf"/>
</dbReference>
<dbReference type="SUPFAM" id="SSF82689">
    <property type="entry name" value="Mechanosensitive channel protein MscS (YggB), C-terminal domain"/>
    <property type="match status" value="1"/>
</dbReference>
<feature type="transmembrane region" description="Helical" evidence="8">
    <location>
        <begin position="122"/>
        <end position="139"/>
    </location>
</feature>
<dbReference type="eggNOG" id="arCOG01568">
    <property type="taxonomic scope" value="Archaea"/>
</dbReference>
<dbReference type="GO" id="GO:0005886">
    <property type="term" value="C:plasma membrane"/>
    <property type="evidence" value="ECO:0007669"/>
    <property type="project" value="UniProtKB-SubCell"/>
</dbReference>
<dbReference type="Proteomes" id="UP000002698">
    <property type="component" value="Chromosome"/>
</dbReference>
<evidence type="ECO:0000256" key="2">
    <source>
        <dbReference type="ARBA" id="ARBA00008017"/>
    </source>
</evidence>